<dbReference type="EMBL" id="JAURUP010000015">
    <property type="protein sequence ID" value="MDP9751132.1"/>
    <property type="molecule type" value="Genomic_DNA"/>
</dbReference>
<dbReference type="Proteomes" id="UP001223886">
    <property type="component" value="Unassembled WGS sequence"/>
</dbReference>
<accession>A0ABT9M4Y2</accession>
<sequence length="34" mass="3771">MKGLNVYKGMVTYKPVADAQGLEYVDPIDALNKE</sequence>
<protein>
    <submittedName>
        <fullName evidence="1">Alanine dehydrogenase</fullName>
    </submittedName>
</protein>
<reference evidence="1 2" key="1">
    <citation type="submission" date="2023-07" db="EMBL/GenBank/DDBJ databases">
        <title>Genomic Encyclopedia of Type Strains, Phase IV (KMG-IV): sequencing the most valuable type-strain genomes for metagenomic binning, comparative biology and taxonomic classification.</title>
        <authorList>
            <person name="Goeker M."/>
        </authorList>
    </citation>
    <scope>NUCLEOTIDE SEQUENCE [LARGE SCALE GENOMIC DNA]</scope>
    <source>
        <strain evidence="1 2">DSM 25963</strain>
    </source>
</reference>
<organism evidence="1 2">
    <name type="scientific">Thermoanaerobacter pentosaceus</name>
    <dbReference type="NCBI Taxonomy" id="694059"/>
    <lineage>
        <taxon>Bacteria</taxon>
        <taxon>Bacillati</taxon>
        <taxon>Bacillota</taxon>
        <taxon>Clostridia</taxon>
        <taxon>Thermoanaerobacterales</taxon>
        <taxon>Thermoanaerobacteraceae</taxon>
        <taxon>Thermoanaerobacter</taxon>
    </lineage>
</organism>
<keyword evidence="2" id="KW-1185">Reference proteome</keyword>
<comment type="caution">
    <text evidence="1">The sequence shown here is derived from an EMBL/GenBank/DDBJ whole genome shotgun (WGS) entry which is preliminary data.</text>
</comment>
<dbReference type="Gene3D" id="3.40.50.720">
    <property type="entry name" value="NAD(P)-binding Rossmann-like Domain"/>
    <property type="match status" value="1"/>
</dbReference>
<proteinExistence type="predicted"/>
<evidence type="ECO:0000313" key="1">
    <source>
        <dbReference type="EMBL" id="MDP9751132.1"/>
    </source>
</evidence>
<evidence type="ECO:0000313" key="2">
    <source>
        <dbReference type="Proteomes" id="UP001223886"/>
    </source>
</evidence>
<gene>
    <name evidence="1" type="ORF">J2S24_001624</name>
</gene>
<name>A0ABT9M4Y2_9THEO</name>